<reference evidence="2" key="1">
    <citation type="submission" date="2021-12" db="EMBL/GenBank/DDBJ databases">
        <authorList>
            <person name="Rodrigo-Torres L."/>
            <person name="Arahal R. D."/>
            <person name="Lucena T."/>
        </authorList>
    </citation>
    <scope>NUCLEOTIDE SEQUENCE</scope>
    <source>
        <strain evidence="2">CECT 8419</strain>
    </source>
</reference>
<gene>
    <name evidence="2" type="ORF">LEM8419_01327</name>
</gene>
<organism evidence="2 3">
    <name type="scientific">Neolewinella maritima</name>
    <dbReference type="NCBI Taxonomy" id="1383882"/>
    <lineage>
        <taxon>Bacteria</taxon>
        <taxon>Pseudomonadati</taxon>
        <taxon>Bacteroidota</taxon>
        <taxon>Saprospiria</taxon>
        <taxon>Saprospirales</taxon>
        <taxon>Lewinellaceae</taxon>
        <taxon>Neolewinella</taxon>
    </lineage>
</organism>
<comment type="caution">
    <text evidence="2">The sequence shown here is derived from an EMBL/GenBank/DDBJ whole genome shotgun (WGS) entry which is preliminary data.</text>
</comment>
<evidence type="ECO:0000313" key="2">
    <source>
        <dbReference type="EMBL" id="CAH1000180.1"/>
    </source>
</evidence>
<name>A0ABN8F6D7_9BACT</name>
<protein>
    <recommendedName>
        <fullName evidence="4">Copper resistance protein D domain-containing protein</fullName>
    </recommendedName>
</protein>
<evidence type="ECO:0008006" key="4">
    <source>
        <dbReference type="Google" id="ProtNLM"/>
    </source>
</evidence>
<keyword evidence="1" id="KW-0812">Transmembrane</keyword>
<sequence>MDSSIVGLVIHLIFLAIGVYLYLFSRGLVQAGTPETRARAESFRQENATWMRYLGLALAAVMLLNLLFDVQALFA</sequence>
<proteinExistence type="predicted"/>
<feature type="transmembrane region" description="Helical" evidence="1">
    <location>
        <begin position="50"/>
        <end position="68"/>
    </location>
</feature>
<feature type="transmembrane region" description="Helical" evidence="1">
    <location>
        <begin position="6"/>
        <end position="29"/>
    </location>
</feature>
<dbReference type="EMBL" id="CAKLPZ010000001">
    <property type="protein sequence ID" value="CAH1000180.1"/>
    <property type="molecule type" value="Genomic_DNA"/>
</dbReference>
<evidence type="ECO:0000256" key="1">
    <source>
        <dbReference type="SAM" id="Phobius"/>
    </source>
</evidence>
<keyword evidence="3" id="KW-1185">Reference proteome</keyword>
<keyword evidence="1" id="KW-0472">Membrane</keyword>
<accession>A0ABN8F6D7</accession>
<keyword evidence="1" id="KW-1133">Transmembrane helix</keyword>
<evidence type="ECO:0000313" key="3">
    <source>
        <dbReference type="Proteomes" id="UP000837803"/>
    </source>
</evidence>
<dbReference type="Proteomes" id="UP000837803">
    <property type="component" value="Unassembled WGS sequence"/>
</dbReference>